<evidence type="ECO:0000313" key="5">
    <source>
        <dbReference type="EMBL" id="MBC3917061.1"/>
    </source>
</evidence>
<gene>
    <name evidence="5" type="primary">arsC</name>
    <name evidence="5" type="ORF">H8L32_06190</name>
</gene>
<dbReference type="Pfam" id="PF03960">
    <property type="entry name" value="ArsC"/>
    <property type="match status" value="1"/>
</dbReference>
<evidence type="ECO:0000256" key="3">
    <source>
        <dbReference type="PROSITE-ProRule" id="PRU01282"/>
    </source>
</evidence>
<dbReference type="PANTHER" id="PTHR30041:SF4">
    <property type="entry name" value="ARSENATE REDUCTASE"/>
    <property type="match status" value="1"/>
</dbReference>
<dbReference type="NCBIfam" id="TIGR00014">
    <property type="entry name" value="arsC"/>
    <property type="match status" value="1"/>
</dbReference>
<dbReference type="Proteomes" id="UP000650424">
    <property type="component" value="Unassembled WGS sequence"/>
</dbReference>
<dbReference type="RefSeq" id="WP_186946273.1">
    <property type="nucleotide sequence ID" value="NZ_JACOGF010000002.1"/>
</dbReference>
<protein>
    <recommendedName>
        <fullName evidence="4">Arsenate reductase</fullName>
        <ecNumber evidence="4">1.20.4.1</ecNumber>
    </recommendedName>
</protein>
<dbReference type="CDD" id="cd03034">
    <property type="entry name" value="ArsC_ArsC"/>
    <property type="match status" value="1"/>
</dbReference>
<comment type="similarity">
    <text evidence="1 3 4">Belongs to the ArsC family.</text>
</comment>
<comment type="caution">
    <text evidence="5">The sequence shown here is derived from an EMBL/GenBank/DDBJ whole genome shotgun (WGS) entry which is preliminary data.</text>
</comment>
<evidence type="ECO:0000256" key="4">
    <source>
        <dbReference type="RuleBase" id="RU362029"/>
    </source>
</evidence>
<accession>A0ABR6ZMF4</accession>
<keyword evidence="2 4" id="KW-0560">Oxidoreductase</keyword>
<dbReference type="PANTHER" id="PTHR30041">
    <property type="entry name" value="ARSENATE REDUCTASE"/>
    <property type="match status" value="1"/>
</dbReference>
<dbReference type="GO" id="GO:0008794">
    <property type="term" value="F:arsenate reductase (glutaredoxin) activity"/>
    <property type="evidence" value="ECO:0007669"/>
    <property type="project" value="UniProtKB-EC"/>
</dbReference>
<name>A0ABR6ZMF4_9BURK</name>
<dbReference type="InterPro" id="IPR006659">
    <property type="entry name" value="Arsenate_reductase"/>
</dbReference>
<comment type="catalytic activity">
    <reaction evidence="4">
        <text>[glutaredoxin]-dithiol + arsenate + glutathione + H(+) = glutathionyl-S-S-[glutaredoxin] + arsenite + H2O</text>
        <dbReference type="Rhea" id="RHEA:22016"/>
        <dbReference type="Rhea" id="RHEA-COMP:10729"/>
        <dbReference type="Rhea" id="RHEA-COMP:17668"/>
        <dbReference type="ChEBI" id="CHEBI:15377"/>
        <dbReference type="ChEBI" id="CHEBI:15378"/>
        <dbReference type="ChEBI" id="CHEBI:29242"/>
        <dbReference type="ChEBI" id="CHEBI:29950"/>
        <dbReference type="ChEBI" id="CHEBI:48597"/>
        <dbReference type="ChEBI" id="CHEBI:57925"/>
        <dbReference type="ChEBI" id="CHEBI:146199"/>
        <dbReference type="EC" id="1.20.4.1"/>
    </reaction>
</comment>
<dbReference type="InterPro" id="IPR006660">
    <property type="entry name" value="Arsenate_reductase-like"/>
</dbReference>
<dbReference type="EC" id="1.20.4.1" evidence="4"/>
<dbReference type="PROSITE" id="PS51353">
    <property type="entry name" value="ARSC"/>
    <property type="match status" value="1"/>
</dbReference>
<evidence type="ECO:0000313" key="6">
    <source>
        <dbReference type="Proteomes" id="UP000650424"/>
    </source>
</evidence>
<dbReference type="InterPro" id="IPR036249">
    <property type="entry name" value="Thioredoxin-like_sf"/>
</dbReference>
<evidence type="ECO:0000256" key="2">
    <source>
        <dbReference type="ARBA" id="ARBA00023002"/>
    </source>
</evidence>
<proteinExistence type="inferred from homology"/>
<evidence type="ECO:0000256" key="1">
    <source>
        <dbReference type="ARBA" id="ARBA00007198"/>
    </source>
</evidence>
<dbReference type="SUPFAM" id="SSF52833">
    <property type="entry name" value="Thioredoxin-like"/>
    <property type="match status" value="1"/>
</dbReference>
<dbReference type="Gene3D" id="3.40.30.10">
    <property type="entry name" value="Glutaredoxin"/>
    <property type="match status" value="1"/>
</dbReference>
<keyword evidence="6" id="KW-1185">Reference proteome</keyword>
<dbReference type="EMBL" id="JACOGF010000002">
    <property type="protein sequence ID" value="MBC3917061.1"/>
    <property type="molecule type" value="Genomic_DNA"/>
</dbReference>
<organism evidence="5 6">
    <name type="scientific">Undibacterium hunanense</name>
    <dbReference type="NCBI Taxonomy" id="2762292"/>
    <lineage>
        <taxon>Bacteria</taxon>
        <taxon>Pseudomonadati</taxon>
        <taxon>Pseudomonadota</taxon>
        <taxon>Betaproteobacteria</taxon>
        <taxon>Burkholderiales</taxon>
        <taxon>Oxalobacteraceae</taxon>
        <taxon>Undibacterium</taxon>
    </lineage>
</organism>
<reference evidence="5 6" key="1">
    <citation type="submission" date="2020-08" db="EMBL/GenBank/DDBJ databases">
        <title>Novel species isolated from subtropical streams in China.</title>
        <authorList>
            <person name="Lu H."/>
        </authorList>
    </citation>
    <scope>NUCLEOTIDE SEQUENCE [LARGE SCALE GENOMIC DNA]</scope>
    <source>
        <strain evidence="5 6">CY18W</strain>
    </source>
</reference>
<sequence>MITIYHNPRCSKSRETLALLTTVAEEQALAINIIDYQKTPLNFDELQQIFIALGDNHVQTMLRNNEDEYASLGLRDADTATALQALVAHPHLLQRPIVTYQNKAAIGRPPEHVLSLFKKA</sequence>